<comment type="caution">
    <text evidence="2">The sequence shown here is derived from an EMBL/GenBank/DDBJ whole genome shotgun (WGS) entry which is preliminary data.</text>
</comment>
<keyword evidence="2" id="KW-0647">Proteasome</keyword>
<dbReference type="InterPro" id="IPR019151">
    <property type="entry name" value="Proteasome_assmbl_chaperone_2"/>
</dbReference>
<dbReference type="Gene3D" id="1.10.287.100">
    <property type="match status" value="1"/>
</dbReference>
<keyword evidence="3" id="KW-1185">Reference proteome</keyword>
<reference evidence="2 3" key="1">
    <citation type="submission" date="2019-03" db="EMBL/GenBank/DDBJ databases">
        <title>Sequencing the genomes of 1000 actinobacteria strains.</title>
        <authorList>
            <person name="Klenk H.-P."/>
        </authorList>
    </citation>
    <scope>NUCLEOTIDE SEQUENCE [LARGE SCALE GENOMIC DNA]</scope>
    <source>
        <strain evidence="2 3">DSM 44969</strain>
    </source>
</reference>
<gene>
    <name evidence="2" type="ORF">EV378_5613</name>
</gene>
<dbReference type="Gene3D" id="3.40.50.10900">
    <property type="entry name" value="PAC-like subunit"/>
    <property type="match status" value="1"/>
</dbReference>
<evidence type="ECO:0000313" key="3">
    <source>
        <dbReference type="Proteomes" id="UP000295560"/>
    </source>
</evidence>
<dbReference type="PIRSF" id="PIRSF028754">
    <property type="entry name" value="UCP028754"/>
    <property type="match status" value="1"/>
</dbReference>
<dbReference type="InterPro" id="IPR038389">
    <property type="entry name" value="PSMG2_sf"/>
</dbReference>
<dbReference type="InterPro" id="IPR008492">
    <property type="entry name" value="Rv2714-like"/>
</dbReference>
<dbReference type="SUPFAM" id="SSF159659">
    <property type="entry name" value="Cgl1923-like"/>
    <property type="match status" value="1"/>
</dbReference>
<dbReference type="AlphaFoldDB" id="A0A4R1HHC0"/>
<feature type="compositionally biased region" description="Pro residues" evidence="1">
    <location>
        <begin position="308"/>
        <end position="324"/>
    </location>
</feature>
<dbReference type="Proteomes" id="UP000295560">
    <property type="component" value="Unassembled WGS sequence"/>
</dbReference>
<dbReference type="OrthoDB" id="3733464at2"/>
<sequence>MLDPSQLYQVDPDAPRLDEPVLVVVLDGFVDAGNAGTLAVEALQENREVRPVASFDVDQLVDYRSRRPPLRFETDHWESYTPPALDVVALTDTGDTDYLLLSGPEPDTQWERFVAAIGMLVEQFGVRLVISLQGIPMAVPHTRPIGVTAHATRSELVEGHTPWFATADVPGSATALMEFRLGQTGQDAMGFAVHVPHYLARSAYPQAARVLLDHAGLSGGLYLPTESLSRAAEQAESEISAQVGESEEVAQVVKALEEQYDQVAAAREEGGLAEGLGGDLPSGDELAAEFERFLADSADGVQDKTGPDVPPAPHEPPGPAAPPPPRDDDGPDTPPATPA</sequence>
<accession>A0A4R1HHC0</accession>
<evidence type="ECO:0000313" key="2">
    <source>
        <dbReference type="EMBL" id="TCK21624.1"/>
    </source>
</evidence>
<proteinExistence type="predicted"/>
<feature type="region of interest" description="Disordered" evidence="1">
    <location>
        <begin position="293"/>
        <end position="339"/>
    </location>
</feature>
<evidence type="ECO:0000256" key="1">
    <source>
        <dbReference type="SAM" id="MobiDB-lite"/>
    </source>
</evidence>
<dbReference type="Pfam" id="PF09754">
    <property type="entry name" value="PAC2"/>
    <property type="match status" value="1"/>
</dbReference>
<dbReference type="GO" id="GO:0000502">
    <property type="term" value="C:proteasome complex"/>
    <property type="evidence" value="ECO:0007669"/>
    <property type="project" value="UniProtKB-KW"/>
</dbReference>
<name>A0A4R1HHC0_PSEEN</name>
<dbReference type="EMBL" id="SMFZ01000002">
    <property type="protein sequence ID" value="TCK21624.1"/>
    <property type="molecule type" value="Genomic_DNA"/>
</dbReference>
<protein>
    <submittedName>
        <fullName evidence="2">Proteasome assembly chaperone (PAC2) family protein</fullName>
    </submittedName>
</protein>
<organism evidence="2 3">
    <name type="scientific">Pseudonocardia endophytica</name>
    <dbReference type="NCBI Taxonomy" id="401976"/>
    <lineage>
        <taxon>Bacteria</taxon>
        <taxon>Bacillati</taxon>
        <taxon>Actinomycetota</taxon>
        <taxon>Actinomycetes</taxon>
        <taxon>Pseudonocardiales</taxon>
        <taxon>Pseudonocardiaceae</taxon>
        <taxon>Pseudonocardia</taxon>
    </lineage>
</organism>